<protein>
    <submittedName>
        <fullName evidence="1">Rod shape-determining protein MreB</fullName>
    </submittedName>
</protein>
<dbReference type="Proteomes" id="UP000198280">
    <property type="component" value="Unassembled WGS sequence"/>
</dbReference>
<accession>A0A239DY55</accession>
<dbReference type="PANTHER" id="PTHR42749">
    <property type="entry name" value="CELL SHAPE-DETERMINING PROTEIN MREB"/>
    <property type="match status" value="1"/>
</dbReference>
<sequence length="266" mass="27645">MSTPWPPERRWTGLAVDLGSARTRVWALGGGMVLDVPTVTFPDAGPDRGPRTLHPFRRHAVDVAGTARMLDRLLRHGPPRLGRPLVVLTTPVLDGVPCRAAARAAVEVLRPRAVLTVPTARAVALAAREDLSRPLLVVDAGARFTETVLLVDGVVTDAQRVALGACGLDDDPASARLVDAVAAMVATVVDGDRTTAEPPAAARGVLLAGGGAVRPGFVRRLARLLDVPVKVVPAPDTAAVRGAAELLGSARRHPSSTGDVPAPVPE</sequence>
<dbReference type="InterPro" id="IPR043129">
    <property type="entry name" value="ATPase_NBD"/>
</dbReference>
<evidence type="ECO:0000313" key="2">
    <source>
        <dbReference type="Proteomes" id="UP000198280"/>
    </source>
</evidence>
<dbReference type="OrthoDB" id="4323471at2"/>
<dbReference type="SUPFAM" id="SSF53067">
    <property type="entry name" value="Actin-like ATPase domain"/>
    <property type="match status" value="1"/>
</dbReference>
<keyword evidence="2" id="KW-1185">Reference proteome</keyword>
<proteinExistence type="predicted"/>
<name>A0A239DY55_9ACTN</name>
<organism evidence="1 2">
    <name type="scientific">Actinacidiphila glaucinigra</name>
    <dbReference type="NCBI Taxonomy" id="235986"/>
    <lineage>
        <taxon>Bacteria</taxon>
        <taxon>Bacillati</taxon>
        <taxon>Actinomycetota</taxon>
        <taxon>Actinomycetes</taxon>
        <taxon>Kitasatosporales</taxon>
        <taxon>Streptomycetaceae</taxon>
        <taxon>Actinacidiphila</taxon>
    </lineage>
</organism>
<reference evidence="1 2" key="1">
    <citation type="submission" date="2017-06" db="EMBL/GenBank/DDBJ databases">
        <authorList>
            <person name="Kim H.J."/>
            <person name="Triplett B.A."/>
        </authorList>
    </citation>
    <scope>NUCLEOTIDE SEQUENCE [LARGE SCALE GENOMIC DNA]</scope>
    <source>
        <strain evidence="1 2">CGMCC 4.1858</strain>
    </source>
</reference>
<gene>
    <name evidence="1" type="ORF">SAMN05216252_105217</name>
</gene>
<dbReference type="Gene3D" id="3.30.420.40">
    <property type="match status" value="1"/>
</dbReference>
<dbReference type="AlphaFoldDB" id="A0A239DY55"/>
<dbReference type="RefSeq" id="WP_089223783.1">
    <property type="nucleotide sequence ID" value="NZ_FZOF01000005.1"/>
</dbReference>
<dbReference type="EMBL" id="FZOF01000005">
    <property type="protein sequence ID" value="SNS37277.1"/>
    <property type="molecule type" value="Genomic_DNA"/>
</dbReference>
<dbReference type="PANTHER" id="PTHR42749:SF1">
    <property type="entry name" value="CELL SHAPE-DETERMINING PROTEIN MREB"/>
    <property type="match status" value="1"/>
</dbReference>
<evidence type="ECO:0000313" key="1">
    <source>
        <dbReference type="EMBL" id="SNS37277.1"/>
    </source>
</evidence>